<evidence type="ECO:0000256" key="14">
    <source>
        <dbReference type="PIRSR" id="PIRSR606539-2"/>
    </source>
</evidence>
<dbReference type="InterPro" id="IPR023299">
    <property type="entry name" value="ATPase_P-typ_cyto_dom_N"/>
</dbReference>
<dbReference type="Pfam" id="PF16209">
    <property type="entry name" value="PhoLip_ATPase_N"/>
    <property type="match status" value="1"/>
</dbReference>
<keyword evidence="20" id="KW-1185">Reference proteome</keyword>
<dbReference type="GO" id="GO:0045332">
    <property type="term" value="P:phospholipid translocation"/>
    <property type="evidence" value="ECO:0007669"/>
    <property type="project" value="TreeGrafter"/>
</dbReference>
<dbReference type="Gene3D" id="3.40.1110.10">
    <property type="entry name" value="Calcium-transporting ATPase, cytoplasmic domain N"/>
    <property type="match status" value="1"/>
</dbReference>
<feature type="binding site" evidence="14">
    <location>
        <position position="676"/>
    </location>
    <ligand>
        <name>ATP</name>
        <dbReference type="ChEBI" id="CHEBI:30616"/>
    </ligand>
</feature>
<dbReference type="GO" id="GO:0140326">
    <property type="term" value="F:ATPase-coupled intramembrane lipid transporter activity"/>
    <property type="evidence" value="ECO:0007669"/>
    <property type="project" value="UniProtKB-EC"/>
</dbReference>
<evidence type="ECO:0000256" key="9">
    <source>
        <dbReference type="ARBA" id="ARBA00022967"/>
    </source>
</evidence>
<keyword evidence="10 16" id="KW-1133">Transmembrane helix</keyword>
<evidence type="ECO:0000256" key="1">
    <source>
        <dbReference type="ARBA" id="ARBA00004141"/>
    </source>
</evidence>
<dbReference type="PRINTS" id="PR00119">
    <property type="entry name" value="CATATPASE"/>
</dbReference>
<feature type="binding site" evidence="14">
    <location>
        <position position="846"/>
    </location>
    <ligand>
        <name>ATP</name>
        <dbReference type="ChEBI" id="CHEBI:30616"/>
    </ligand>
</feature>
<feature type="binding site" evidence="14">
    <location>
        <position position="577"/>
    </location>
    <ligand>
        <name>ATP</name>
        <dbReference type="ChEBI" id="CHEBI:30616"/>
    </ligand>
</feature>
<dbReference type="InterPro" id="IPR032630">
    <property type="entry name" value="P_typ_ATPase_c"/>
</dbReference>
<keyword evidence="5 15" id="KW-0479">Metal-binding</keyword>
<dbReference type="Proteomes" id="UP000614601">
    <property type="component" value="Unassembled WGS sequence"/>
</dbReference>
<dbReference type="SFLD" id="SFLDG00002">
    <property type="entry name" value="C1.7:_P-type_atpase_like"/>
    <property type="match status" value="1"/>
</dbReference>
<evidence type="ECO:0000256" key="13">
    <source>
        <dbReference type="PIRSR" id="PIRSR606539-1"/>
    </source>
</evidence>
<dbReference type="SFLD" id="SFLDF00027">
    <property type="entry name" value="p-type_atpase"/>
    <property type="match status" value="1"/>
</dbReference>
<dbReference type="SUPFAM" id="SSF81665">
    <property type="entry name" value="Calcium ATPase, transmembrane domain M"/>
    <property type="match status" value="1"/>
</dbReference>
<keyword evidence="3" id="KW-0597">Phosphoprotein</keyword>
<evidence type="ECO:0000256" key="8">
    <source>
        <dbReference type="ARBA" id="ARBA00022842"/>
    </source>
</evidence>
<dbReference type="SFLD" id="SFLDS00003">
    <property type="entry name" value="Haloacid_Dehalogenase"/>
    <property type="match status" value="1"/>
</dbReference>
<feature type="binding site" evidence="14">
    <location>
        <position position="756"/>
    </location>
    <ligand>
        <name>ATP</name>
        <dbReference type="ChEBI" id="CHEBI:30616"/>
    </ligand>
</feature>
<feature type="binding site" evidence="14">
    <location>
        <position position="618"/>
    </location>
    <ligand>
        <name>ATP</name>
        <dbReference type="ChEBI" id="CHEBI:30616"/>
    </ligand>
</feature>
<keyword evidence="11 16" id="KW-0472">Membrane</keyword>
<dbReference type="PANTHER" id="PTHR24092:SF150">
    <property type="entry name" value="PHOSPHOLIPID-TRANSPORTING ATPASE"/>
    <property type="match status" value="1"/>
</dbReference>
<dbReference type="EMBL" id="CAJFCW020000003">
    <property type="protein sequence ID" value="CAG9104783.1"/>
    <property type="molecule type" value="Genomic_DNA"/>
</dbReference>
<keyword evidence="8 15" id="KW-0460">Magnesium</keyword>
<dbReference type="InterPro" id="IPR023214">
    <property type="entry name" value="HAD_sf"/>
</dbReference>
<dbReference type="InterPro" id="IPR032631">
    <property type="entry name" value="P-type_ATPase_N"/>
</dbReference>
<feature type="transmembrane region" description="Helical" evidence="16">
    <location>
        <begin position="426"/>
        <end position="445"/>
    </location>
</feature>
<evidence type="ECO:0000256" key="7">
    <source>
        <dbReference type="ARBA" id="ARBA00022840"/>
    </source>
</evidence>
<comment type="similarity">
    <text evidence="2 16">Belongs to the cation transport ATPase (P-type) (TC 3.A.3) family. Type IV subfamily.</text>
</comment>
<dbReference type="OrthoDB" id="377733at2759"/>
<evidence type="ECO:0000256" key="12">
    <source>
        <dbReference type="ARBA" id="ARBA00034036"/>
    </source>
</evidence>
<feature type="binding site" evidence="14">
    <location>
        <position position="758"/>
    </location>
    <ligand>
        <name>ATP</name>
        <dbReference type="ChEBI" id="CHEBI:30616"/>
    </ligand>
</feature>
<sequence length="1308" mass="148246">MTLLKNLDKFTENLIRVLFLRDQHALQLASLPYTPSTNLNQSSNDGLVFFRRSEVDLGVPKYRTCKPRIMTRKFGFPKLMSVNPTLVECHTCEGIDLTLHLIFYLAGLDVVLNLAFRLTKMLLEDLCHGFWFLRDYTVLSQYSSSSTSSNMSDRTLPRTIVVNSDKQTQKFCSNEISTCKYNGFTFLPRFLLEQFRRYSNVFFLVIALLQQIPDVSPTGKYTTAVPFLIILSLSAIKEIFEDIRRRRMDSMVNNYIVLVLRNNDEPHGMAYIETSSLDGETNLKIRQALPSTSHLINIQLVQNFDASIECEPPNRHLNEFKGKISTGETIRPLSLSQLLLRGSKLKNTKWIIGCVIYTGHDAKLLQNSKTAPLKRSNIDTLTNRRIIVFFVALVLLALISASGAEFYNHWYLKNAEYIPQGATGNFAYNVLTFFILYNNLIPISLQVTLELVRVFQAFYINNDVEMYDPRTDCRANARTSNLNEELGQVKFLMTDKTGTLTQNVMKFKRCSVAGVNYGDDTAESFTDSVIGSQFNNNQDQIATPYEFFLSMSICHTVVPEMDEQTRKMQYQASSPDEGALVKGAASQGFSFCGRSPDSVTVNIRGSEVTLRLLNILEFNSDRKRMSVVMQFPDGTIKLYCKGADNIMIERLSENQNKAELEILQEHLLSYAKTGYRTLCFAVRDVPEAEYREWNKRYEEASLALEDRDKKLADVAEVIEKGFYLIGASAIEDKLQDFVPETIQTMMQADIRVWMLTGDKRETAINIAQSSALCTKNTRLLILDKAGYDEVLSKLEHFIEAARNFQQMNIEFALVISGGTLRHAMLGEARELFATLAWLCRAVVCCRMTPMQKAEVVELVRSFGEHIVLAIGDGANDVAMIQAANVGIGITGEEGLRAASASDYSIAQFHFLRRLLLVHGTWNFERSVKVILYSFYKNICLYIIELWFAFFSAFSGQTIFDRWTIAMFNVVFTAWPPVIIGLFDRPISSRTMMKHASLYNLFQQRAFSTPRFVLWIVISLWHSILLFYLSYTFFIHEVVWQSGQTGGWLVLGNACYTYVVVTVSLKALLECDTWTTVMLVATIGSIFTWFIFLSVYSYIWPTIQVGADMKGVASILYQSPVFWMGLIFIPATTLLADYVIRTLQTAFFPSPREIINLKEKGKLRNELCIESLENLGTLHYMPVANHPTASRSEGGLEANNWNDYGAVSGRRRIPVQKSPQLSGFAVYLNSGASTNGEDVREQDPRSVPLVPLERNGSEIDGTPLSRANRRMASAAELENQANYGFAFSQEENGNIRQSELIGHYTCHRV</sequence>
<accession>A0A811KLP7</accession>
<feature type="binding site" evidence="14">
    <location>
        <position position="875"/>
    </location>
    <ligand>
        <name>ATP</name>
        <dbReference type="ChEBI" id="CHEBI:30616"/>
    </ligand>
</feature>
<comment type="catalytic activity">
    <reaction evidence="12 16">
        <text>ATP + H2O + phospholipidSide 1 = ADP + phosphate + phospholipidSide 2.</text>
        <dbReference type="EC" id="7.6.2.1"/>
    </reaction>
</comment>
<dbReference type="Pfam" id="PF16212">
    <property type="entry name" value="PhoLip_ATPase_C"/>
    <property type="match status" value="1"/>
</dbReference>
<feature type="binding site" evidence="14">
    <location>
        <position position="852"/>
    </location>
    <ligand>
        <name>ATP</name>
        <dbReference type="ChEBI" id="CHEBI:30616"/>
    </ligand>
</feature>
<feature type="binding site" evidence="14">
    <location>
        <position position="496"/>
    </location>
    <ligand>
        <name>ATP</name>
        <dbReference type="ChEBI" id="CHEBI:30616"/>
    </ligand>
</feature>
<feature type="transmembrane region" description="Helical" evidence="16">
    <location>
        <begin position="964"/>
        <end position="982"/>
    </location>
</feature>
<evidence type="ECO:0000256" key="16">
    <source>
        <dbReference type="RuleBase" id="RU362033"/>
    </source>
</evidence>
<evidence type="ECO:0000259" key="17">
    <source>
        <dbReference type="Pfam" id="PF16209"/>
    </source>
</evidence>
<feature type="domain" description="P-type ATPase C-terminal" evidence="18">
    <location>
        <begin position="898"/>
        <end position="1149"/>
    </location>
</feature>
<feature type="binding site" evidence="15">
    <location>
        <position position="497"/>
    </location>
    <ligand>
        <name>Mg(2+)</name>
        <dbReference type="ChEBI" id="CHEBI:18420"/>
    </ligand>
</feature>
<dbReference type="NCBIfam" id="TIGR01494">
    <property type="entry name" value="ATPase_P-type"/>
    <property type="match status" value="1"/>
</dbReference>
<feature type="transmembrane region" description="Helical" evidence="16">
    <location>
        <begin position="386"/>
        <end position="406"/>
    </location>
</feature>
<feature type="binding site" evidence="15">
    <location>
        <position position="495"/>
    </location>
    <ligand>
        <name>Mg(2+)</name>
        <dbReference type="ChEBI" id="CHEBI:18420"/>
    </ligand>
</feature>
<gene>
    <name evidence="19" type="ORF">BOKJ2_LOCUS6271</name>
</gene>
<dbReference type="GO" id="GO:0005886">
    <property type="term" value="C:plasma membrane"/>
    <property type="evidence" value="ECO:0007669"/>
    <property type="project" value="TreeGrafter"/>
</dbReference>
<feature type="transmembrane region" description="Helical" evidence="16">
    <location>
        <begin position="1011"/>
        <end position="1033"/>
    </location>
</feature>
<keyword evidence="7 14" id="KW-0067">ATP-binding</keyword>
<dbReference type="NCBIfam" id="TIGR01652">
    <property type="entry name" value="ATPase-Plipid"/>
    <property type="match status" value="1"/>
</dbReference>
<keyword evidence="6 14" id="KW-0547">Nucleotide-binding</keyword>
<evidence type="ECO:0000256" key="15">
    <source>
        <dbReference type="PIRSR" id="PIRSR606539-3"/>
    </source>
</evidence>
<evidence type="ECO:0000256" key="2">
    <source>
        <dbReference type="ARBA" id="ARBA00008109"/>
    </source>
</evidence>
<organism evidence="19 20">
    <name type="scientific">Bursaphelenchus okinawaensis</name>
    <dbReference type="NCBI Taxonomy" id="465554"/>
    <lineage>
        <taxon>Eukaryota</taxon>
        <taxon>Metazoa</taxon>
        <taxon>Ecdysozoa</taxon>
        <taxon>Nematoda</taxon>
        <taxon>Chromadorea</taxon>
        <taxon>Rhabditida</taxon>
        <taxon>Tylenchina</taxon>
        <taxon>Tylenchomorpha</taxon>
        <taxon>Aphelenchoidea</taxon>
        <taxon>Aphelenchoididae</taxon>
        <taxon>Bursaphelenchus</taxon>
    </lineage>
</organism>
<name>A0A811KLP7_9BILA</name>
<dbReference type="SUPFAM" id="SSF56784">
    <property type="entry name" value="HAD-like"/>
    <property type="match status" value="1"/>
</dbReference>
<feature type="binding site" evidence="14">
    <location>
        <position position="641"/>
    </location>
    <ligand>
        <name>ATP</name>
        <dbReference type="ChEBI" id="CHEBI:30616"/>
    </ligand>
</feature>
<feature type="domain" description="P-type ATPase N-terminal" evidence="17">
    <location>
        <begin position="163"/>
        <end position="223"/>
    </location>
</feature>
<dbReference type="InterPro" id="IPR036412">
    <property type="entry name" value="HAD-like_sf"/>
</dbReference>
<dbReference type="Pfam" id="PF13246">
    <property type="entry name" value="Cation_ATPase"/>
    <property type="match status" value="1"/>
</dbReference>
<comment type="cofactor">
    <cofactor evidence="15">
        <name>Mg(2+)</name>
        <dbReference type="ChEBI" id="CHEBI:18420"/>
    </cofactor>
</comment>
<feature type="binding site" evidence="15">
    <location>
        <position position="872"/>
    </location>
    <ligand>
        <name>Mg(2+)</name>
        <dbReference type="ChEBI" id="CHEBI:18420"/>
    </ligand>
</feature>
<evidence type="ECO:0000256" key="4">
    <source>
        <dbReference type="ARBA" id="ARBA00022692"/>
    </source>
</evidence>
<feature type="active site" description="4-aspartylphosphate intermediate" evidence="13">
    <location>
        <position position="495"/>
    </location>
</feature>
<evidence type="ECO:0000313" key="20">
    <source>
        <dbReference type="Proteomes" id="UP000614601"/>
    </source>
</evidence>
<dbReference type="SUPFAM" id="SSF81653">
    <property type="entry name" value="Calcium ATPase, transduction domain A"/>
    <property type="match status" value="1"/>
</dbReference>
<feature type="binding site" evidence="14">
    <location>
        <position position="876"/>
    </location>
    <ligand>
        <name>ATP</name>
        <dbReference type="ChEBI" id="CHEBI:30616"/>
    </ligand>
</feature>
<evidence type="ECO:0000256" key="11">
    <source>
        <dbReference type="ARBA" id="ARBA00023136"/>
    </source>
</evidence>
<evidence type="ECO:0000256" key="5">
    <source>
        <dbReference type="ARBA" id="ARBA00022723"/>
    </source>
</evidence>
<dbReference type="GO" id="GO:0005524">
    <property type="term" value="F:ATP binding"/>
    <property type="evidence" value="ECO:0007669"/>
    <property type="project" value="UniProtKB-UniRule"/>
</dbReference>
<dbReference type="GO" id="GO:0000287">
    <property type="term" value="F:magnesium ion binding"/>
    <property type="evidence" value="ECO:0007669"/>
    <property type="project" value="UniProtKB-UniRule"/>
</dbReference>
<proteinExistence type="inferred from homology"/>
<keyword evidence="4 16" id="KW-0812">Transmembrane</keyword>
<dbReference type="PANTHER" id="PTHR24092">
    <property type="entry name" value="PROBABLE PHOSPHOLIPID-TRANSPORTING ATPASE"/>
    <property type="match status" value="1"/>
</dbReference>
<dbReference type="EC" id="7.6.2.1" evidence="16"/>
<dbReference type="EMBL" id="CAJFDH010000003">
    <property type="protein sequence ID" value="CAD5215794.1"/>
    <property type="molecule type" value="Genomic_DNA"/>
</dbReference>
<evidence type="ECO:0000256" key="10">
    <source>
        <dbReference type="ARBA" id="ARBA00022989"/>
    </source>
</evidence>
<dbReference type="InterPro" id="IPR044492">
    <property type="entry name" value="P_typ_ATPase_HD_dom"/>
</dbReference>
<dbReference type="FunFam" id="3.40.50.1000:FF:000190">
    <property type="entry name" value="Phospholipid-transporting ATPase"/>
    <property type="match status" value="1"/>
</dbReference>
<dbReference type="FunFam" id="3.40.1110.10:FF:000087">
    <property type="entry name" value="Phospholipid-transporting ATPase"/>
    <property type="match status" value="1"/>
</dbReference>
<feature type="binding site" evidence="14">
    <location>
        <position position="497"/>
    </location>
    <ligand>
        <name>ATP</name>
        <dbReference type="ChEBI" id="CHEBI:30616"/>
    </ligand>
</feature>
<dbReference type="Proteomes" id="UP000783686">
    <property type="component" value="Unassembled WGS sequence"/>
</dbReference>
<feature type="transmembrane region" description="Helical" evidence="16">
    <location>
        <begin position="1045"/>
        <end position="1064"/>
    </location>
</feature>
<feature type="binding site" evidence="14">
    <location>
        <position position="495"/>
    </location>
    <ligand>
        <name>ATP</name>
        <dbReference type="ChEBI" id="CHEBI:30616"/>
    </ligand>
</feature>
<dbReference type="CDD" id="cd02073">
    <property type="entry name" value="P-type_ATPase_APLT_Dnf-like"/>
    <property type="match status" value="1"/>
</dbReference>
<evidence type="ECO:0000256" key="3">
    <source>
        <dbReference type="ARBA" id="ARBA00022553"/>
    </source>
</evidence>
<feature type="transmembrane region" description="Helical" evidence="16">
    <location>
        <begin position="938"/>
        <end position="958"/>
    </location>
</feature>
<dbReference type="SUPFAM" id="SSF81660">
    <property type="entry name" value="Metal cation-transporting ATPase, ATP-binding domain N"/>
    <property type="match status" value="1"/>
</dbReference>
<dbReference type="InterPro" id="IPR006539">
    <property type="entry name" value="P-type_ATPase_IV"/>
</dbReference>
<feature type="transmembrane region" description="Helical" evidence="16">
    <location>
        <begin position="1076"/>
        <end position="1099"/>
    </location>
</feature>
<dbReference type="Gene3D" id="3.40.50.1000">
    <property type="entry name" value="HAD superfamily/HAD-like"/>
    <property type="match status" value="1"/>
</dbReference>
<keyword evidence="9 16" id="KW-1278">Translocase</keyword>
<dbReference type="PROSITE" id="PS00154">
    <property type="entry name" value="ATPASE_E1_E2"/>
    <property type="match status" value="1"/>
</dbReference>
<dbReference type="InterPro" id="IPR018303">
    <property type="entry name" value="ATPase_P-typ_P_site"/>
</dbReference>
<comment type="subcellular location">
    <subcellularLocation>
        <location evidence="1 16">Membrane</location>
        <topology evidence="1 16">Multi-pass membrane protein</topology>
    </subcellularLocation>
</comment>
<dbReference type="GO" id="GO:0005802">
    <property type="term" value="C:trans-Golgi network"/>
    <property type="evidence" value="ECO:0007669"/>
    <property type="project" value="TreeGrafter"/>
</dbReference>
<feature type="binding site" evidence="14">
    <location>
        <position position="757"/>
    </location>
    <ligand>
        <name>ATP</name>
        <dbReference type="ChEBI" id="CHEBI:30616"/>
    </ligand>
</feature>
<feature type="transmembrane region" description="Helical" evidence="16">
    <location>
        <begin position="1119"/>
        <end position="1139"/>
    </location>
</feature>
<feature type="binding site" evidence="15">
    <location>
        <position position="876"/>
    </location>
    <ligand>
        <name>Mg(2+)</name>
        <dbReference type="ChEBI" id="CHEBI:18420"/>
    </ligand>
</feature>
<dbReference type="InterPro" id="IPR008250">
    <property type="entry name" value="ATPase_P-typ_transduc_dom_A_sf"/>
</dbReference>
<dbReference type="GO" id="GO:0016887">
    <property type="term" value="F:ATP hydrolysis activity"/>
    <property type="evidence" value="ECO:0007669"/>
    <property type="project" value="InterPro"/>
</dbReference>
<comment type="caution">
    <text evidence="19">The sequence shown here is derived from an EMBL/GenBank/DDBJ whole genome shotgun (WGS) entry which is preliminary data.</text>
</comment>
<dbReference type="InterPro" id="IPR023298">
    <property type="entry name" value="ATPase_P-typ_TM_dom_sf"/>
</dbReference>
<reference evidence="19" key="1">
    <citation type="submission" date="2020-09" db="EMBL/GenBank/DDBJ databases">
        <authorList>
            <person name="Kikuchi T."/>
        </authorList>
    </citation>
    <scope>NUCLEOTIDE SEQUENCE</scope>
    <source>
        <strain evidence="19">SH1</strain>
    </source>
</reference>
<protein>
    <recommendedName>
        <fullName evidence="16">Phospholipid-transporting ATPase</fullName>
        <ecNumber evidence="16">7.6.2.1</ecNumber>
    </recommendedName>
</protein>
<evidence type="ECO:0000259" key="18">
    <source>
        <dbReference type="Pfam" id="PF16212"/>
    </source>
</evidence>
<dbReference type="InterPro" id="IPR001757">
    <property type="entry name" value="P_typ_ATPase"/>
</dbReference>
<evidence type="ECO:0000256" key="6">
    <source>
        <dbReference type="ARBA" id="ARBA00022741"/>
    </source>
</evidence>
<evidence type="ECO:0000313" key="19">
    <source>
        <dbReference type="EMBL" id="CAD5215794.1"/>
    </source>
</evidence>